<evidence type="ECO:0000256" key="2">
    <source>
        <dbReference type="SAM" id="Phobius"/>
    </source>
</evidence>
<sequence length="323" mass="37325">MHVVSDLQRRPKKARLKSEFLITKFYSLCTLLQLVCVVVYTTQYCIYAKRTFVNSVWKPNDLQLTPSLSWLVKNCSHRVTETYIYAFSGVSVLVSSESAEEMLAELAARMLWTVFFSIAVLVIGVANRFAVKKNFFEFTWRNFVVRKDLLFAADVVCLSLLARAFFMADAPRRILLSYMEHCNSGLKGYMPYCSLTPLFIFIITSCFAYVLGGVVYLFNTLPKHGVMSEEEIVEYEKWKQRRQERAREMKRMQEEIRKENLRRHLMVESEAFFAERDTLGLTASAGDGTSAMLSTEAPQQHYVMHPQPQVGAKPVYREEAYTH</sequence>
<accession>G0TRD0</accession>
<protein>
    <submittedName>
        <fullName evidence="3">Uncharacterized protein</fullName>
    </submittedName>
</protein>
<dbReference type="VEuPathDB" id="TriTrypDB:TvY486_0101420"/>
<dbReference type="OMA" id="MQIVATV"/>
<reference evidence="3" key="1">
    <citation type="journal article" date="2012" name="Proc. Natl. Acad. Sci. U.S.A.">
        <title>Antigenic diversity is generated by distinct evolutionary mechanisms in African trypanosome species.</title>
        <authorList>
            <person name="Jackson A.P."/>
            <person name="Berry A."/>
            <person name="Aslett M."/>
            <person name="Allison H.C."/>
            <person name="Burton P."/>
            <person name="Vavrova-Anderson J."/>
            <person name="Brown R."/>
            <person name="Browne H."/>
            <person name="Corton N."/>
            <person name="Hauser H."/>
            <person name="Gamble J."/>
            <person name="Gilderthorp R."/>
            <person name="Marcello L."/>
            <person name="McQuillan J."/>
            <person name="Otto T.D."/>
            <person name="Quail M.A."/>
            <person name="Sanders M.J."/>
            <person name="van Tonder A."/>
            <person name="Ginger M.L."/>
            <person name="Field M.C."/>
            <person name="Barry J.D."/>
            <person name="Hertz-Fowler C."/>
            <person name="Berriman M."/>
        </authorList>
    </citation>
    <scope>NUCLEOTIDE SEQUENCE</scope>
    <source>
        <strain evidence="3">Y486</strain>
    </source>
</reference>
<feature type="transmembrane region" description="Helical" evidence="2">
    <location>
        <begin position="21"/>
        <end position="40"/>
    </location>
</feature>
<feature type="transmembrane region" description="Helical" evidence="2">
    <location>
        <begin position="149"/>
        <end position="168"/>
    </location>
</feature>
<dbReference type="EMBL" id="HE573017">
    <property type="protein sequence ID" value="CCC46494.1"/>
    <property type="molecule type" value="Genomic_DNA"/>
</dbReference>
<name>G0TRD0_TRYVY</name>
<feature type="transmembrane region" description="Helical" evidence="2">
    <location>
        <begin position="198"/>
        <end position="218"/>
    </location>
</feature>
<keyword evidence="2" id="KW-0812">Transmembrane</keyword>
<keyword evidence="2" id="KW-1133">Transmembrane helix</keyword>
<feature type="coiled-coil region" evidence="1">
    <location>
        <begin position="235"/>
        <end position="262"/>
    </location>
</feature>
<keyword evidence="1" id="KW-0175">Coiled coil</keyword>
<organism evidence="3">
    <name type="scientific">Trypanosoma vivax (strain Y486)</name>
    <dbReference type="NCBI Taxonomy" id="1055687"/>
    <lineage>
        <taxon>Eukaryota</taxon>
        <taxon>Discoba</taxon>
        <taxon>Euglenozoa</taxon>
        <taxon>Kinetoplastea</taxon>
        <taxon>Metakinetoplastina</taxon>
        <taxon>Trypanosomatida</taxon>
        <taxon>Trypanosomatidae</taxon>
        <taxon>Trypanosoma</taxon>
        <taxon>Duttonella</taxon>
    </lineage>
</organism>
<dbReference type="AlphaFoldDB" id="G0TRD0"/>
<feature type="transmembrane region" description="Helical" evidence="2">
    <location>
        <begin position="110"/>
        <end position="129"/>
    </location>
</feature>
<gene>
    <name evidence="3" type="ORF">TVY486_0101420</name>
</gene>
<evidence type="ECO:0000256" key="1">
    <source>
        <dbReference type="SAM" id="Coils"/>
    </source>
</evidence>
<keyword evidence="2" id="KW-0472">Membrane</keyword>
<proteinExistence type="predicted"/>
<evidence type="ECO:0000313" key="3">
    <source>
        <dbReference type="EMBL" id="CCC46494.1"/>
    </source>
</evidence>